<proteinExistence type="predicted"/>
<keyword evidence="2" id="KW-1185">Reference proteome</keyword>
<sequence length="88" mass="10142">MPAPIPAYHPKCSSLSPYPVNQCISCNNWSFWSNTMLLVENYLSYLKIHVDKELGDLVVQVFLFLQIFGQQFSPSQLQFQIVYFSGSF</sequence>
<accession>A0A3M7PMF6</accession>
<dbReference type="Proteomes" id="UP000276133">
    <property type="component" value="Unassembled WGS sequence"/>
</dbReference>
<dbReference type="AlphaFoldDB" id="A0A3M7PMF6"/>
<dbReference type="EMBL" id="REGN01009851">
    <property type="protein sequence ID" value="RNA00240.1"/>
    <property type="molecule type" value="Genomic_DNA"/>
</dbReference>
<protein>
    <submittedName>
        <fullName evidence="1">Uncharacterized protein</fullName>
    </submittedName>
</protein>
<evidence type="ECO:0000313" key="1">
    <source>
        <dbReference type="EMBL" id="RNA00240.1"/>
    </source>
</evidence>
<comment type="caution">
    <text evidence="1">The sequence shown here is derived from an EMBL/GenBank/DDBJ whole genome shotgun (WGS) entry which is preliminary data.</text>
</comment>
<gene>
    <name evidence="1" type="ORF">BpHYR1_022012</name>
</gene>
<organism evidence="1 2">
    <name type="scientific">Brachionus plicatilis</name>
    <name type="common">Marine rotifer</name>
    <name type="synonym">Brachionus muelleri</name>
    <dbReference type="NCBI Taxonomy" id="10195"/>
    <lineage>
        <taxon>Eukaryota</taxon>
        <taxon>Metazoa</taxon>
        <taxon>Spiralia</taxon>
        <taxon>Gnathifera</taxon>
        <taxon>Rotifera</taxon>
        <taxon>Eurotatoria</taxon>
        <taxon>Monogononta</taxon>
        <taxon>Pseudotrocha</taxon>
        <taxon>Ploima</taxon>
        <taxon>Brachionidae</taxon>
        <taxon>Brachionus</taxon>
    </lineage>
</organism>
<evidence type="ECO:0000313" key="2">
    <source>
        <dbReference type="Proteomes" id="UP000276133"/>
    </source>
</evidence>
<reference evidence="1 2" key="1">
    <citation type="journal article" date="2018" name="Sci. Rep.">
        <title>Genomic signatures of local adaptation to the degree of environmental predictability in rotifers.</title>
        <authorList>
            <person name="Franch-Gras L."/>
            <person name="Hahn C."/>
            <person name="Garcia-Roger E.M."/>
            <person name="Carmona M.J."/>
            <person name="Serra M."/>
            <person name="Gomez A."/>
        </authorList>
    </citation>
    <scope>NUCLEOTIDE SEQUENCE [LARGE SCALE GENOMIC DNA]</scope>
    <source>
        <strain evidence="1">HYR1</strain>
    </source>
</reference>
<name>A0A3M7PMF6_BRAPC</name>